<comment type="similarity">
    <text evidence="2">Belongs to the HAM1 NTPase family.</text>
</comment>
<evidence type="ECO:0000256" key="4">
    <source>
        <dbReference type="ARBA" id="ARBA00022723"/>
    </source>
</evidence>
<comment type="subunit">
    <text evidence="3">Homodimer.</text>
</comment>
<keyword evidence="4" id="KW-0479">Metal-binding</keyword>
<dbReference type="PANTHER" id="PTHR11067">
    <property type="entry name" value="INOSINE TRIPHOSPHATE PYROPHOSPHATASE/HAM1 PROTEIN"/>
    <property type="match status" value="1"/>
</dbReference>
<evidence type="ECO:0000256" key="1">
    <source>
        <dbReference type="ARBA" id="ARBA00001946"/>
    </source>
</evidence>
<evidence type="ECO:0000256" key="5">
    <source>
        <dbReference type="ARBA" id="ARBA00022741"/>
    </source>
</evidence>
<dbReference type="InterPro" id="IPR020922">
    <property type="entry name" value="dITP/XTP_pyrophosphatase"/>
</dbReference>
<evidence type="ECO:0000256" key="2">
    <source>
        <dbReference type="ARBA" id="ARBA00008023"/>
    </source>
</evidence>
<dbReference type="NCBIfam" id="TIGR00042">
    <property type="entry name" value="RdgB/HAM1 family non-canonical purine NTP pyrophosphatase"/>
    <property type="match status" value="1"/>
</dbReference>
<dbReference type="EMBL" id="UINC01001059">
    <property type="protein sequence ID" value="SUZ69309.1"/>
    <property type="molecule type" value="Genomic_DNA"/>
</dbReference>
<organism evidence="17">
    <name type="scientific">marine metagenome</name>
    <dbReference type="NCBI Taxonomy" id="408172"/>
    <lineage>
        <taxon>unclassified sequences</taxon>
        <taxon>metagenomes</taxon>
        <taxon>ecological metagenomes</taxon>
    </lineage>
</organism>
<dbReference type="EC" id="3.6.1.66" evidence="11"/>
<dbReference type="GO" id="GO:0036220">
    <property type="term" value="F:ITP diphosphatase activity"/>
    <property type="evidence" value="ECO:0007669"/>
    <property type="project" value="UniProtKB-EC"/>
</dbReference>
<evidence type="ECO:0000256" key="9">
    <source>
        <dbReference type="ARBA" id="ARBA00051875"/>
    </source>
</evidence>
<dbReference type="GO" id="GO:0036222">
    <property type="term" value="F:XTP diphosphatase activity"/>
    <property type="evidence" value="ECO:0007669"/>
    <property type="project" value="UniProtKB-ARBA"/>
</dbReference>
<dbReference type="PANTHER" id="PTHR11067:SF9">
    <property type="entry name" value="INOSINE TRIPHOSPHATE PYROPHOSPHATASE"/>
    <property type="match status" value="1"/>
</dbReference>
<keyword evidence="8" id="KW-0546">Nucleotide metabolism</keyword>
<keyword evidence="6" id="KW-0378">Hydrolase</keyword>
<evidence type="ECO:0000256" key="6">
    <source>
        <dbReference type="ARBA" id="ARBA00022801"/>
    </source>
</evidence>
<dbReference type="GO" id="GO:0046872">
    <property type="term" value="F:metal ion binding"/>
    <property type="evidence" value="ECO:0007669"/>
    <property type="project" value="UniProtKB-KW"/>
</dbReference>
<dbReference type="CDD" id="cd00515">
    <property type="entry name" value="HAM1"/>
    <property type="match status" value="1"/>
</dbReference>
<dbReference type="GO" id="GO:0035870">
    <property type="term" value="F:dITP diphosphatase activity"/>
    <property type="evidence" value="ECO:0007669"/>
    <property type="project" value="UniProtKB-ARBA"/>
</dbReference>
<evidence type="ECO:0000256" key="10">
    <source>
        <dbReference type="ARBA" id="ARBA00052017"/>
    </source>
</evidence>
<comment type="cofactor">
    <cofactor evidence="1">
        <name>Mg(2+)</name>
        <dbReference type="ChEBI" id="CHEBI:18420"/>
    </cofactor>
</comment>
<keyword evidence="5" id="KW-0547">Nucleotide-binding</keyword>
<comment type="catalytic activity">
    <reaction evidence="9">
        <text>dITP + H2O = dIMP + diphosphate + H(+)</text>
        <dbReference type="Rhea" id="RHEA:28342"/>
        <dbReference type="ChEBI" id="CHEBI:15377"/>
        <dbReference type="ChEBI" id="CHEBI:15378"/>
        <dbReference type="ChEBI" id="CHEBI:33019"/>
        <dbReference type="ChEBI" id="CHEBI:61194"/>
        <dbReference type="ChEBI" id="CHEBI:61382"/>
        <dbReference type="EC" id="3.6.1.66"/>
    </reaction>
</comment>
<dbReference type="Gene3D" id="3.90.950.10">
    <property type="match status" value="1"/>
</dbReference>
<dbReference type="GO" id="GO:0017111">
    <property type="term" value="F:ribonucleoside triphosphate phosphatase activity"/>
    <property type="evidence" value="ECO:0007669"/>
    <property type="project" value="InterPro"/>
</dbReference>
<evidence type="ECO:0000256" key="15">
    <source>
        <dbReference type="ARBA" id="ARBA00083186"/>
    </source>
</evidence>
<comment type="catalytic activity">
    <reaction evidence="10">
        <text>XTP + H2O = XMP + diphosphate + H(+)</text>
        <dbReference type="Rhea" id="RHEA:28610"/>
        <dbReference type="ChEBI" id="CHEBI:15377"/>
        <dbReference type="ChEBI" id="CHEBI:15378"/>
        <dbReference type="ChEBI" id="CHEBI:33019"/>
        <dbReference type="ChEBI" id="CHEBI:57464"/>
        <dbReference type="ChEBI" id="CHEBI:61314"/>
        <dbReference type="EC" id="3.6.1.66"/>
    </reaction>
</comment>
<dbReference type="GO" id="GO:0005829">
    <property type="term" value="C:cytosol"/>
    <property type="evidence" value="ECO:0007669"/>
    <property type="project" value="TreeGrafter"/>
</dbReference>
<evidence type="ECO:0000256" key="11">
    <source>
        <dbReference type="ARBA" id="ARBA00066468"/>
    </source>
</evidence>
<accession>A0A381PTK2</accession>
<dbReference type="SUPFAM" id="SSF52972">
    <property type="entry name" value="ITPase-like"/>
    <property type="match status" value="1"/>
</dbReference>
<gene>
    <name evidence="17" type="ORF">METZ01_LOCUS22163</name>
</gene>
<dbReference type="HAMAP" id="MF_01405">
    <property type="entry name" value="Non_canon_purine_NTPase"/>
    <property type="match status" value="1"/>
</dbReference>
<evidence type="ECO:0000256" key="16">
    <source>
        <dbReference type="ARBA" id="ARBA00083635"/>
    </source>
</evidence>
<name>A0A381PTK2_9ZZZZ</name>
<dbReference type="Pfam" id="PF01725">
    <property type="entry name" value="Ham1p_like"/>
    <property type="match status" value="1"/>
</dbReference>
<dbReference type="GO" id="GO:0009117">
    <property type="term" value="P:nucleotide metabolic process"/>
    <property type="evidence" value="ECO:0007669"/>
    <property type="project" value="UniProtKB-KW"/>
</dbReference>
<sequence>MEIILATQNNGKIKEFNELAKGTDLNFIPIPSNPTFPEETGSTFFENASIKANFVFSLTGRTCLGDDSGLEVDALNGKPGVHSSRFSKKATDESNVDKLLNELKGIPHEDRSARFKCCLVLIQEGTNNLIGSEGFIEGKIAEEKKGDKGFGYDPIFIPEGSLLHMAEMDQEKKNLISHRANAFKSLLEKLSSGLTEK</sequence>
<dbReference type="InterPro" id="IPR029001">
    <property type="entry name" value="ITPase-like_fam"/>
</dbReference>
<protein>
    <recommendedName>
        <fullName evidence="12">dITP/XTP pyrophosphatase</fullName>
        <ecNumber evidence="11">3.6.1.66</ecNumber>
    </recommendedName>
    <alternativeName>
        <fullName evidence="13">Non-canonical purine NTP pyrophosphatase</fullName>
    </alternativeName>
    <alternativeName>
        <fullName evidence="14">Non-standard purine NTP pyrophosphatase</fullName>
    </alternativeName>
    <alternativeName>
        <fullName evidence="16">Nucleoside-triphosphate diphosphatase</fullName>
    </alternativeName>
    <alternativeName>
        <fullName evidence="15">Nucleoside-triphosphate pyrophosphatase</fullName>
    </alternativeName>
</protein>
<dbReference type="GO" id="GO:0009146">
    <property type="term" value="P:purine nucleoside triphosphate catabolic process"/>
    <property type="evidence" value="ECO:0007669"/>
    <property type="project" value="UniProtKB-ARBA"/>
</dbReference>
<dbReference type="AlphaFoldDB" id="A0A381PTK2"/>
<evidence type="ECO:0000256" key="12">
    <source>
        <dbReference type="ARBA" id="ARBA00071289"/>
    </source>
</evidence>
<evidence type="ECO:0000256" key="13">
    <source>
        <dbReference type="ARBA" id="ARBA00075987"/>
    </source>
</evidence>
<dbReference type="FunFam" id="3.90.950.10:FF:000001">
    <property type="entry name" value="dITP/XTP pyrophosphatase"/>
    <property type="match status" value="1"/>
</dbReference>
<dbReference type="GO" id="GO:0000166">
    <property type="term" value="F:nucleotide binding"/>
    <property type="evidence" value="ECO:0007669"/>
    <property type="project" value="UniProtKB-KW"/>
</dbReference>
<evidence type="ECO:0000256" key="7">
    <source>
        <dbReference type="ARBA" id="ARBA00022842"/>
    </source>
</evidence>
<dbReference type="InterPro" id="IPR002637">
    <property type="entry name" value="RdgB/HAM1"/>
</dbReference>
<proteinExistence type="inferred from homology"/>
<keyword evidence="7" id="KW-0460">Magnesium</keyword>
<evidence type="ECO:0000256" key="3">
    <source>
        <dbReference type="ARBA" id="ARBA00011738"/>
    </source>
</evidence>
<evidence type="ECO:0000256" key="14">
    <source>
        <dbReference type="ARBA" id="ARBA00078805"/>
    </source>
</evidence>
<evidence type="ECO:0000256" key="8">
    <source>
        <dbReference type="ARBA" id="ARBA00023080"/>
    </source>
</evidence>
<reference evidence="17" key="1">
    <citation type="submission" date="2018-05" db="EMBL/GenBank/DDBJ databases">
        <authorList>
            <person name="Lanie J.A."/>
            <person name="Ng W.-L."/>
            <person name="Kazmierczak K.M."/>
            <person name="Andrzejewski T.M."/>
            <person name="Davidsen T.M."/>
            <person name="Wayne K.J."/>
            <person name="Tettelin H."/>
            <person name="Glass J.I."/>
            <person name="Rusch D."/>
            <person name="Podicherti R."/>
            <person name="Tsui H.-C.T."/>
            <person name="Winkler M.E."/>
        </authorList>
    </citation>
    <scope>NUCLEOTIDE SEQUENCE</scope>
</reference>
<evidence type="ECO:0000313" key="17">
    <source>
        <dbReference type="EMBL" id="SUZ69309.1"/>
    </source>
</evidence>